<dbReference type="GO" id="GO:0000731">
    <property type="term" value="P:DNA synthesis involved in DNA repair"/>
    <property type="evidence" value="ECO:0007669"/>
    <property type="project" value="TreeGrafter"/>
</dbReference>
<dbReference type="InterPro" id="IPR027417">
    <property type="entry name" value="P-loop_NTPase"/>
</dbReference>
<dbReference type="Gene3D" id="1.10.3710.10">
    <property type="entry name" value="DNA polymerase III clamp loader subunits, C-terminal domain"/>
    <property type="match status" value="1"/>
</dbReference>
<dbReference type="OrthoDB" id="9778364at2"/>
<comment type="function">
    <text evidence="1">DNA-dependent ATPase that plays important roles in cellular responses to stalled DNA replication processes.</text>
</comment>
<comment type="caution">
    <text evidence="7">The sequence shown here is derived from an EMBL/GenBank/DDBJ whole genome shotgun (WGS) entry which is preliminary data.</text>
</comment>
<accession>A0A6I0ERN1</accession>
<dbReference type="Gene3D" id="1.20.272.10">
    <property type="match status" value="1"/>
</dbReference>
<keyword evidence="8" id="KW-1185">Reference proteome</keyword>
<dbReference type="GO" id="GO:0003677">
    <property type="term" value="F:DNA binding"/>
    <property type="evidence" value="ECO:0007669"/>
    <property type="project" value="InterPro"/>
</dbReference>
<protein>
    <submittedName>
        <fullName evidence="7">Replication-associated recombination protein A</fullName>
    </submittedName>
</protein>
<evidence type="ECO:0000259" key="6">
    <source>
        <dbReference type="SMART" id="SM00382"/>
    </source>
</evidence>
<reference evidence="7 8" key="1">
    <citation type="submission" date="2019-10" db="EMBL/GenBank/DDBJ databases">
        <title>Whole-genome sequence of the extremophile Heliorestis acidaminivorans DSM 24790.</title>
        <authorList>
            <person name="Kyndt J.A."/>
            <person name="Meyer T.E."/>
        </authorList>
    </citation>
    <scope>NUCLEOTIDE SEQUENCE [LARGE SCALE GENOMIC DNA]</scope>
    <source>
        <strain evidence="7 8">DSM 24790</strain>
    </source>
</reference>
<evidence type="ECO:0000256" key="5">
    <source>
        <dbReference type="ARBA" id="ARBA00022840"/>
    </source>
</evidence>
<dbReference type="Pfam" id="PF16193">
    <property type="entry name" value="AAA_assoc_2"/>
    <property type="match status" value="1"/>
</dbReference>
<dbReference type="FunFam" id="1.20.272.10:FF:000001">
    <property type="entry name" value="Putative AAA family ATPase"/>
    <property type="match status" value="1"/>
</dbReference>
<dbReference type="InterPro" id="IPR021886">
    <property type="entry name" value="MgsA_C"/>
</dbReference>
<dbReference type="CDD" id="cd00009">
    <property type="entry name" value="AAA"/>
    <property type="match status" value="1"/>
</dbReference>
<dbReference type="Pfam" id="PF00004">
    <property type="entry name" value="AAA"/>
    <property type="match status" value="1"/>
</dbReference>
<keyword evidence="5" id="KW-0067">ATP-binding</keyword>
<dbReference type="SMART" id="SM00382">
    <property type="entry name" value="AAA"/>
    <property type="match status" value="1"/>
</dbReference>
<dbReference type="InterPro" id="IPR008921">
    <property type="entry name" value="DNA_pol3_clamp-load_cplx_C"/>
</dbReference>
<dbReference type="PANTHER" id="PTHR13779">
    <property type="entry name" value="WERNER HELICASE-INTERACTING PROTEIN 1 FAMILY MEMBER"/>
    <property type="match status" value="1"/>
</dbReference>
<dbReference type="AlphaFoldDB" id="A0A6I0ERN1"/>
<dbReference type="CDD" id="cd18139">
    <property type="entry name" value="HLD_clamp_RarA"/>
    <property type="match status" value="1"/>
</dbReference>
<dbReference type="InterPro" id="IPR051314">
    <property type="entry name" value="AAA_ATPase_RarA/MGS1/WRNIP1"/>
</dbReference>
<dbReference type="RefSeq" id="WP_151620118.1">
    <property type="nucleotide sequence ID" value="NZ_WBXO01000006.1"/>
</dbReference>
<dbReference type="Proteomes" id="UP000468766">
    <property type="component" value="Unassembled WGS sequence"/>
</dbReference>
<dbReference type="GO" id="GO:0016887">
    <property type="term" value="F:ATP hydrolysis activity"/>
    <property type="evidence" value="ECO:0007669"/>
    <property type="project" value="InterPro"/>
</dbReference>
<evidence type="ECO:0000256" key="2">
    <source>
        <dbReference type="ARBA" id="ARBA00008959"/>
    </source>
</evidence>
<proteinExistence type="inferred from homology"/>
<dbReference type="InterPro" id="IPR032423">
    <property type="entry name" value="AAA_assoc_2"/>
</dbReference>
<evidence type="ECO:0000256" key="3">
    <source>
        <dbReference type="ARBA" id="ARBA00022705"/>
    </source>
</evidence>
<dbReference type="PANTHER" id="PTHR13779:SF7">
    <property type="entry name" value="ATPASE WRNIP1"/>
    <property type="match status" value="1"/>
</dbReference>
<feature type="domain" description="AAA+ ATPase" evidence="6">
    <location>
        <begin position="51"/>
        <end position="168"/>
    </location>
</feature>
<evidence type="ECO:0000256" key="4">
    <source>
        <dbReference type="ARBA" id="ARBA00022741"/>
    </source>
</evidence>
<dbReference type="SUPFAM" id="SSF52540">
    <property type="entry name" value="P-loop containing nucleoside triphosphate hydrolases"/>
    <property type="match status" value="1"/>
</dbReference>
<organism evidence="7 8">
    <name type="scientific">Heliorestis acidaminivorans</name>
    <dbReference type="NCBI Taxonomy" id="553427"/>
    <lineage>
        <taxon>Bacteria</taxon>
        <taxon>Bacillati</taxon>
        <taxon>Bacillota</taxon>
        <taxon>Clostridia</taxon>
        <taxon>Eubacteriales</taxon>
        <taxon>Heliobacteriaceae</taxon>
        <taxon>Heliorestis</taxon>
    </lineage>
</organism>
<dbReference type="GO" id="GO:0005524">
    <property type="term" value="F:ATP binding"/>
    <property type="evidence" value="ECO:0007669"/>
    <property type="project" value="UniProtKB-KW"/>
</dbReference>
<evidence type="ECO:0000313" key="8">
    <source>
        <dbReference type="Proteomes" id="UP000468766"/>
    </source>
</evidence>
<dbReference type="SUPFAM" id="SSF48019">
    <property type="entry name" value="post-AAA+ oligomerization domain-like"/>
    <property type="match status" value="1"/>
</dbReference>
<evidence type="ECO:0000256" key="1">
    <source>
        <dbReference type="ARBA" id="ARBA00002393"/>
    </source>
</evidence>
<dbReference type="InterPro" id="IPR003959">
    <property type="entry name" value="ATPase_AAA_core"/>
</dbReference>
<keyword evidence="4" id="KW-0547">Nucleotide-binding</keyword>
<dbReference type="Gene3D" id="1.10.8.60">
    <property type="match status" value="1"/>
</dbReference>
<dbReference type="InterPro" id="IPR003593">
    <property type="entry name" value="AAA+_ATPase"/>
</dbReference>
<dbReference type="FunFam" id="3.40.50.300:FF:000137">
    <property type="entry name" value="Replication-associated recombination protein A"/>
    <property type="match status" value="1"/>
</dbReference>
<gene>
    <name evidence="7" type="ORF">F9B85_09055</name>
</gene>
<sequence>MDLFSYQREEHKNIEGPLAYRMRPRDLDEVVGQAHLVGPKSSLRKMIEEDKLHSFILYGPPGTGKTTLARLIAHSTKSYFVTLSAVSSNSAEIKKTIQEASERLGYYQERTILFVDEIHRFNKAQQDLLLPAIEDGTLILIGATTENPLYEVNAALISRLRVYMLYPLSEADMRRLLLKALTDTERGLGLSEEKLTEEALELIVRAAKGDGRAALTLLDMVMTVHDKTEKITAQHIMEITGKMATYYDKKGSGHYDTISAYIKSIRGSDPDAALFWLALMLEAGEDPLYIARRLIIHAAEDIGLADPMALVLAQSTAEAVKMVGLPEGQIPLSQATIYLACAPKSNSAKVAIYEARAAVRESKGFQIPRHLADTSHALASQVLQSGQGYHYPHDYGGYIKQSYLPAELEGRRFYKPTEQGREKSIKQWLQELEKHLQKDSSNSD</sequence>
<name>A0A6I0ERN1_9FIRM</name>
<dbReference type="Gene3D" id="3.40.50.300">
    <property type="entry name" value="P-loop containing nucleotide triphosphate hydrolases"/>
    <property type="match status" value="1"/>
</dbReference>
<dbReference type="GO" id="GO:0017116">
    <property type="term" value="F:single-stranded DNA helicase activity"/>
    <property type="evidence" value="ECO:0007669"/>
    <property type="project" value="TreeGrafter"/>
</dbReference>
<dbReference type="EMBL" id="WBXO01000006">
    <property type="protein sequence ID" value="KAB2952303.1"/>
    <property type="molecule type" value="Genomic_DNA"/>
</dbReference>
<dbReference type="GO" id="GO:0006261">
    <property type="term" value="P:DNA-templated DNA replication"/>
    <property type="evidence" value="ECO:0007669"/>
    <property type="project" value="TreeGrafter"/>
</dbReference>
<dbReference type="Pfam" id="PF12002">
    <property type="entry name" value="MgsA_C"/>
    <property type="match status" value="1"/>
</dbReference>
<comment type="similarity">
    <text evidence="2">Belongs to the AAA ATPase family. RarA/MGS1/WRNIP1 subfamily.</text>
</comment>
<keyword evidence="3" id="KW-0235">DNA replication</keyword>
<evidence type="ECO:0000313" key="7">
    <source>
        <dbReference type="EMBL" id="KAB2952303.1"/>
    </source>
</evidence>
<dbReference type="GO" id="GO:0008047">
    <property type="term" value="F:enzyme activator activity"/>
    <property type="evidence" value="ECO:0007669"/>
    <property type="project" value="TreeGrafter"/>
</dbReference>